<reference evidence="2" key="1">
    <citation type="submission" date="2021-01" db="EMBL/GenBank/DDBJ databases">
        <authorList>
            <person name="Corre E."/>
            <person name="Pelletier E."/>
            <person name="Niang G."/>
            <person name="Scheremetjew M."/>
            <person name="Finn R."/>
            <person name="Kale V."/>
            <person name="Holt S."/>
            <person name="Cochrane G."/>
            <person name="Meng A."/>
            <person name="Brown T."/>
            <person name="Cohen L."/>
        </authorList>
    </citation>
    <scope>NUCLEOTIDE SEQUENCE</scope>
    <source>
        <strain evidence="2">CCCM811</strain>
    </source>
</reference>
<sequence>MAVRMLRSLARRVRRSCSRPLSSPTRRMMSGGGGTSTGNLGRNAYVSDASPYVVMVRLSIKDHYLDRFIGDFPTKHLRNETLHEPTNIHPPTQLTTHTETKIR</sequence>
<evidence type="ECO:0000256" key="1">
    <source>
        <dbReference type="SAM" id="MobiDB-lite"/>
    </source>
</evidence>
<feature type="region of interest" description="Disordered" evidence="1">
    <location>
        <begin position="81"/>
        <end position="103"/>
    </location>
</feature>
<feature type="region of interest" description="Disordered" evidence="1">
    <location>
        <begin position="17"/>
        <end position="42"/>
    </location>
</feature>
<organism evidence="2">
    <name type="scientific">Lotharella globosa</name>
    <dbReference type="NCBI Taxonomy" id="91324"/>
    <lineage>
        <taxon>Eukaryota</taxon>
        <taxon>Sar</taxon>
        <taxon>Rhizaria</taxon>
        <taxon>Cercozoa</taxon>
        <taxon>Chlorarachniophyceae</taxon>
        <taxon>Lotharella</taxon>
    </lineage>
</organism>
<gene>
    <name evidence="2" type="ORF">LGLO00237_LOCUS9535</name>
</gene>
<proteinExistence type="predicted"/>
<protein>
    <submittedName>
        <fullName evidence="2">Uncharacterized protein</fullName>
    </submittedName>
</protein>
<feature type="compositionally biased region" description="Low complexity" evidence="1">
    <location>
        <begin position="18"/>
        <end position="29"/>
    </location>
</feature>
<evidence type="ECO:0000313" key="2">
    <source>
        <dbReference type="EMBL" id="CAE0657966.1"/>
    </source>
</evidence>
<name>A0A7S3YPK2_9EUKA</name>
<accession>A0A7S3YPK2</accession>
<dbReference type="AlphaFoldDB" id="A0A7S3YPK2"/>
<dbReference type="EMBL" id="HBIV01012932">
    <property type="protein sequence ID" value="CAE0657966.1"/>
    <property type="molecule type" value="Transcribed_RNA"/>
</dbReference>